<dbReference type="Gene3D" id="1.10.645.10">
    <property type="entry name" value="Cytochrome-c3 Hydrogenase, chain B"/>
    <property type="match status" value="1"/>
</dbReference>
<dbReference type="EMBL" id="CP036432">
    <property type="protein sequence ID" value="QDV83375.1"/>
    <property type="molecule type" value="Genomic_DNA"/>
</dbReference>
<evidence type="ECO:0000256" key="1">
    <source>
        <dbReference type="HAMAP-Rule" id="MF_01358"/>
    </source>
</evidence>
<proteinExistence type="inferred from homology"/>
<evidence type="ECO:0000259" key="2">
    <source>
        <dbReference type="Pfam" id="PF00346"/>
    </source>
</evidence>
<dbReference type="Proteomes" id="UP000318081">
    <property type="component" value="Chromosome"/>
</dbReference>
<dbReference type="InterPro" id="IPR001135">
    <property type="entry name" value="NADH_Q_OxRdtase_suD"/>
</dbReference>
<dbReference type="SUPFAM" id="SSF56762">
    <property type="entry name" value="HydB/Nqo4-like"/>
    <property type="match status" value="1"/>
</dbReference>
<keyword evidence="1" id="KW-1003">Cell membrane</keyword>
<keyword evidence="1" id="KW-0874">Quinone</keyword>
<name>A0ABX5XPU5_9BACT</name>
<dbReference type="InterPro" id="IPR022885">
    <property type="entry name" value="NDH1_su_D/H"/>
</dbReference>
<sequence length="386" mass="44143">MTVEVSSLKELVEQASGDDRSPDTQEYFVNMGPQHPSTHGVLRLVLKLDGERVLRCIPVLGYIHRSIEKISEHMNYMNCVHLTDRMDYLSSIMNNWAVSKAVEEAAGIEVNSRIQYIRTIFAELERIQSHQLWWGVLGMDLGAFTPFLYGIRDREVLNDVMEETVGARLTMNYVLPGGLMADIHPNFVHRVKEFIKYFRPKLDEYDDLLTNNVIIQERLRNVGILSPQTAVQYGATGPVLRGSGVAFDLRKDHPYGVYDQADFEVPVGTIGDSWDRYWVRVEEMRQSLNIVEQLLDNIPPGDFLVKKLNSKIKIPEGRYYSQLETARGVLGVFIASDKKDEPYRLHYRSPNFNNLWCLEPMIKGDYIASLIGAMSSLDLVIPDIDR</sequence>
<protein>
    <recommendedName>
        <fullName evidence="1">NADH-quinone oxidoreductase subunit D</fullName>
        <ecNumber evidence="1">7.1.1.-</ecNumber>
    </recommendedName>
    <alternativeName>
        <fullName evidence="1">NADH dehydrogenase I subunit D</fullName>
    </alternativeName>
    <alternativeName>
        <fullName evidence="1">NDH-1 subunit D</fullName>
    </alternativeName>
</protein>
<comment type="function">
    <text evidence="1">NDH-1 shuttles electrons from NADH, via FMN and iron-sulfur (Fe-S) centers, to quinones in the respiratory chain. The immediate electron acceptor for the enzyme in this species is believed to be ubiquinone. Couples the redox reaction to proton translocation (for every two electrons transferred, four hydrogen ions are translocated across the cytoplasmic membrane), and thus conserves the redox energy in a proton gradient.</text>
</comment>
<dbReference type="NCBIfam" id="NF004739">
    <property type="entry name" value="PRK06075.1"/>
    <property type="match status" value="1"/>
</dbReference>
<keyword evidence="1" id="KW-0830">Ubiquinone</keyword>
<reference evidence="3 4" key="1">
    <citation type="submission" date="2019-02" db="EMBL/GenBank/DDBJ databases">
        <title>Deep-cultivation of Planctomycetes and their phenomic and genomic characterization uncovers novel biology.</title>
        <authorList>
            <person name="Wiegand S."/>
            <person name="Jogler M."/>
            <person name="Boedeker C."/>
            <person name="Pinto D."/>
            <person name="Vollmers J."/>
            <person name="Rivas-Marin E."/>
            <person name="Kohn T."/>
            <person name="Peeters S.H."/>
            <person name="Heuer A."/>
            <person name="Rast P."/>
            <person name="Oberbeckmann S."/>
            <person name="Bunk B."/>
            <person name="Jeske O."/>
            <person name="Meyerdierks A."/>
            <person name="Storesund J.E."/>
            <person name="Kallscheuer N."/>
            <person name="Luecker S."/>
            <person name="Lage O.M."/>
            <person name="Pohl T."/>
            <person name="Merkel B.J."/>
            <person name="Hornburger P."/>
            <person name="Mueller R.-W."/>
            <person name="Bruemmer F."/>
            <person name="Labrenz M."/>
            <person name="Spormann A.M."/>
            <person name="Op den Camp H."/>
            <person name="Overmann J."/>
            <person name="Amann R."/>
            <person name="Jetten M.S.M."/>
            <person name="Mascher T."/>
            <person name="Medema M.H."/>
            <person name="Devos D.P."/>
            <person name="Kaster A.-K."/>
            <person name="Ovreas L."/>
            <person name="Rohde M."/>
            <person name="Galperin M.Y."/>
            <person name="Jogler C."/>
        </authorList>
    </citation>
    <scope>NUCLEOTIDE SEQUENCE [LARGE SCALE GENOMIC DNA]</scope>
    <source>
        <strain evidence="3 4">TBK1r</strain>
    </source>
</reference>
<feature type="domain" description="NADH-quinone oxidoreductase subunit D" evidence="2">
    <location>
        <begin position="140"/>
        <end position="307"/>
    </location>
</feature>
<gene>
    <name evidence="3" type="primary">ndhH</name>
    <name evidence="1" type="synonym">nuoD</name>
    <name evidence="3" type="ORF">TBK1r_23130</name>
</gene>
<dbReference type="PANTHER" id="PTHR11993">
    <property type="entry name" value="NADH-UBIQUINONE OXIDOREDUCTASE 49 KDA SUBUNIT"/>
    <property type="match status" value="1"/>
</dbReference>
<dbReference type="Pfam" id="PF00346">
    <property type="entry name" value="Complex1_49kDa"/>
    <property type="match status" value="2"/>
</dbReference>
<accession>A0ABX5XPU5</accession>
<evidence type="ECO:0000313" key="3">
    <source>
        <dbReference type="EMBL" id="QDV83375.1"/>
    </source>
</evidence>
<dbReference type="RefSeq" id="WP_145210130.1">
    <property type="nucleotide sequence ID" value="NZ_CP036432.1"/>
</dbReference>
<dbReference type="InterPro" id="IPR029014">
    <property type="entry name" value="NiFe-Hase_large"/>
</dbReference>
<feature type="domain" description="NADH-quinone oxidoreductase subunit D" evidence="2">
    <location>
        <begin position="308"/>
        <end position="386"/>
    </location>
</feature>
<keyword evidence="3" id="KW-0560">Oxidoreductase</keyword>
<dbReference type="HAMAP" id="MF_01358">
    <property type="entry name" value="NDH1_NuoD"/>
    <property type="match status" value="1"/>
</dbReference>
<comment type="catalytic activity">
    <reaction evidence="1">
        <text>a quinone + NADH + 5 H(+)(in) = a quinol + NAD(+) + 4 H(+)(out)</text>
        <dbReference type="Rhea" id="RHEA:57888"/>
        <dbReference type="ChEBI" id="CHEBI:15378"/>
        <dbReference type="ChEBI" id="CHEBI:24646"/>
        <dbReference type="ChEBI" id="CHEBI:57540"/>
        <dbReference type="ChEBI" id="CHEBI:57945"/>
        <dbReference type="ChEBI" id="CHEBI:132124"/>
    </reaction>
</comment>
<keyword evidence="1" id="KW-1278">Translocase</keyword>
<dbReference type="EC" id="7.1.1.-" evidence="1"/>
<keyword evidence="1" id="KW-0472">Membrane</keyword>
<comment type="subunit">
    <text evidence="1">NDH-1 is composed of 14 different subunits. Subunits NuoB, C, D, E, F, and G constitute the peripheral sector of the complex.</text>
</comment>
<keyword evidence="4" id="KW-1185">Reference proteome</keyword>
<dbReference type="GO" id="GO:0016491">
    <property type="term" value="F:oxidoreductase activity"/>
    <property type="evidence" value="ECO:0007669"/>
    <property type="project" value="UniProtKB-KW"/>
</dbReference>
<keyword evidence="1" id="KW-0520">NAD</keyword>
<comment type="subcellular location">
    <subcellularLocation>
        <location evidence="1">Cell membrane</location>
        <topology evidence="1">Peripheral membrane protein</topology>
        <orientation evidence="1">Cytoplasmic side</orientation>
    </subcellularLocation>
</comment>
<dbReference type="PANTHER" id="PTHR11993:SF10">
    <property type="entry name" value="NADH DEHYDROGENASE [UBIQUINONE] IRON-SULFUR PROTEIN 2, MITOCHONDRIAL"/>
    <property type="match status" value="1"/>
</dbReference>
<evidence type="ECO:0000313" key="4">
    <source>
        <dbReference type="Proteomes" id="UP000318081"/>
    </source>
</evidence>
<organism evidence="3 4">
    <name type="scientific">Stieleria magnilauensis</name>
    <dbReference type="NCBI Taxonomy" id="2527963"/>
    <lineage>
        <taxon>Bacteria</taxon>
        <taxon>Pseudomonadati</taxon>
        <taxon>Planctomycetota</taxon>
        <taxon>Planctomycetia</taxon>
        <taxon>Pirellulales</taxon>
        <taxon>Pirellulaceae</taxon>
        <taxon>Stieleria</taxon>
    </lineage>
</organism>
<comment type="similarity">
    <text evidence="1">Belongs to the complex I 49 kDa subunit family.</text>
</comment>
<keyword evidence="1" id="KW-0813">Transport</keyword>